<dbReference type="SMART" id="SM00857">
    <property type="entry name" value="Resolvase"/>
    <property type="match status" value="1"/>
</dbReference>
<dbReference type="PANTHER" id="PTHR30461">
    <property type="entry name" value="DNA-INVERTASE FROM LAMBDOID PROPHAGE"/>
    <property type="match status" value="1"/>
</dbReference>
<dbReference type="RefSeq" id="WP_281906029.1">
    <property type="nucleotide sequence ID" value="NZ_BSDI01000093.1"/>
</dbReference>
<dbReference type="CDD" id="cd00338">
    <property type="entry name" value="Ser_Recombinase"/>
    <property type="match status" value="1"/>
</dbReference>
<evidence type="ECO:0000256" key="1">
    <source>
        <dbReference type="ARBA" id="ARBA00023125"/>
    </source>
</evidence>
<dbReference type="InterPro" id="IPR038109">
    <property type="entry name" value="DNA_bind_recomb_sf"/>
</dbReference>
<dbReference type="Proteomes" id="UP001144280">
    <property type="component" value="Unassembled WGS sequence"/>
</dbReference>
<dbReference type="Gene3D" id="3.40.50.1390">
    <property type="entry name" value="Resolvase, N-terminal catalytic domain"/>
    <property type="match status" value="1"/>
</dbReference>
<reference evidence="5" key="1">
    <citation type="submission" date="2022-12" db="EMBL/GenBank/DDBJ databases">
        <title>New Phytohabitans aurantiacus sp. RD004123 nov., an actinomycete isolated from soil.</title>
        <authorList>
            <person name="Triningsih D.W."/>
            <person name="Harunari E."/>
            <person name="Igarashi Y."/>
        </authorList>
    </citation>
    <scope>NUCLEOTIDE SEQUENCE</scope>
    <source>
        <strain evidence="5">RD004123</strain>
    </source>
</reference>
<evidence type="ECO:0000256" key="3">
    <source>
        <dbReference type="SAM" id="MobiDB-lite"/>
    </source>
</evidence>
<evidence type="ECO:0000256" key="2">
    <source>
        <dbReference type="ARBA" id="ARBA00023172"/>
    </source>
</evidence>
<dbReference type="InterPro" id="IPR006119">
    <property type="entry name" value="Resolv_N"/>
</dbReference>
<keyword evidence="6" id="KW-1185">Reference proteome</keyword>
<name>A0ABQ5RAH0_9ACTN</name>
<dbReference type="InterPro" id="IPR036162">
    <property type="entry name" value="Resolvase-like_N_sf"/>
</dbReference>
<dbReference type="Gene3D" id="3.90.1750.20">
    <property type="entry name" value="Putative Large Serine Recombinase, Chain B, Domain 2"/>
    <property type="match status" value="1"/>
</dbReference>
<organism evidence="5 6">
    <name type="scientific">Phytohabitans aurantiacus</name>
    <dbReference type="NCBI Taxonomy" id="3016789"/>
    <lineage>
        <taxon>Bacteria</taxon>
        <taxon>Bacillati</taxon>
        <taxon>Actinomycetota</taxon>
        <taxon>Actinomycetes</taxon>
        <taxon>Micromonosporales</taxon>
        <taxon>Micromonosporaceae</taxon>
    </lineage>
</organism>
<evidence type="ECO:0000259" key="4">
    <source>
        <dbReference type="SMART" id="SM00857"/>
    </source>
</evidence>
<evidence type="ECO:0000313" key="5">
    <source>
        <dbReference type="EMBL" id="GLI03660.1"/>
    </source>
</evidence>
<dbReference type="InterPro" id="IPR050639">
    <property type="entry name" value="SSR_resolvase"/>
</dbReference>
<evidence type="ECO:0000313" key="6">
    <source>
        <dbReference type="Proteomes" id="UP001144280"/>
    </source>
</evidence>
<dbReference type="InterPro" id="IPR011109">
    <property type="entry name" value="DNA_bind_recombinase_dom"/>
</dbReference>
<dbReference type="Pfam" id="PF00239">
    <property type="entry name" value="Resolvase"/>
    <property type="match status" value="1"/>
</dbReference>
<feature type="region of interest" description="Disordered" evidence="3">
    <location>
        <begin position="440"/>
        <end position="460"/>
    </location>
</feature>
<gene>
    <name evidence="5" type="ORF">Pa4123_89380</name>
</gene>
<feature type="domain" description="Resolvase/invertase-type recombinase catalytic" evidence="4">
    <location>
        <begin position="28"/>
        <end position="196"/>
    </location>
</feature>
<keyword evidence="1" id="KW-0238">DNA-binding</keyword>
<dbReference type="SUPFAM" id="SSF53041">
    <property type="entry name" value="Resolvase-like"/>
    <property type="match status" value="1"/>
</dbReference>
<dbReference type="EMBL" id="BSDI01000093">
    <property type="protein sequence ID" value="GLI03660.1"/>
    <property type="molecule type" value="Genomic_DNA"/>
</dbReference>
<comment type="caution">
    <text evidence="5">The sequence shown here is derived from an EMBL/GenBank/DDBJ whole genome shotgun (WGS) entry which is preliminary data.</text>
</comment>
<accession>A0ABQ5RAH0</accession>
<proteinExistence type="predicted"/>
<sequence>MIGPGGHGPTSPWSVISRVSAMGERVPVAGLIRVSTDDLQDPVGSARRQVGNCVAALPVGWQVVAWFIDIESGRMEFDERGAGTAHLNLLLPVDRAGGLPELLAEAKHRDCRFAAVICESAERMARYVYFNTRIEYELATHGIELFAADEPIDLDGKKAAKVLLRRIKQAVGEWTVINTFEQTWDGLKTHTTSGYNLGRAPYGYRTQPHREGARTKSKLVVDQIRGPVITQIFGWRVHHQLTYWQIAELLNRDLDRYPPPEPTRKNTAVGRWTGSTIRGMLANPKYTGYMVWNRTTTRTGVTVRRKKSHRTNPVDQWVWSPTPTHTALVSVADFQAAVAAAGRQAGHRSGHEPNAHPATKRTYLLRGYLRHQQCGRRMQGTLHGDHIYYGCHGPRNTRGEPTMPDHPGTFYIREDYLLPVIYHAVAEQVLGPHRHSHLAEQDSATPARQARTHAEQIEATRRTLDDITNRQDTIAAEVEQTTEDHHAWRTRLRERFEELETRRTQKQAWLAELIATQPDEADPGKTELLDTVRDVRLVDLPERLQRALFDIVKLEVTLPDTRQAHIKLTLTANRTHGRAAT</sequence>
<dbReference type="Pfam" id="PF07508">
    <property type="entry name" value="Recombinase"/>
    <property type="match status" value="1"/>
</dbReference>
<dbReference type="PANTHER" id="PTHR30461:SF2">
    <property type="entry name" value="SERINE RECOMBINASE PINE-RELATED"/>
    <property type="match status" value="1"/>
</dbReference>
<protein>
    <submittedName>
        <fullName evidence="5">Recombinase</fullName>
    </submittedName>
</protein>
<keyword evidence="2" id="KW-0233">DNA recombination</keyword>